<dbReference type="NCBIfam" id="TIGR01511">
    <property type="entry name" value="ATPase-IB1_Cu"/>
    <property type="match status" value="1"/>
</dbReference>
<comment type="caution">
    <text evidence="23">The sequence shown here is derived from an EMBL/GenBank/DDBJ whole genome shotgun (WGS) entry which is preliminary data.</text>
</comment>
<dbReference type="Pfam" id="PF00403">
    <property type="entry name" value="HMA"/>
    <property type="match status" value="1"/>
</dbReference>
<proteinExistence type="inferred from homology"/>
<dbReference type="SUPFAM" id="SSF56784">
    <property type="entry name" value="HAD-like"/>
    <property type="match status" value="1"/>
</dbReference>
<evidence type="ECO:0000256" key="14">
    <source>
        <dbReference type="ARBA" id="ARBA00022989"/>
    </source>
</evidence>
<dbReference type="PRINTS" id="PR00119">
    <property type="entry name" value="CATATPASE"/>
</dbReference>
<comment type="subcellular location">
    <subcellularLocation>
        <location evidence="1">Cell membrane</location>
        <topology evidence="1">Multi-pass membrane protein</topology>
    </subcellularLocation>
</comment>
<keyword evidence="5 21" id="KW-1003">Cell membrane</keyword>
<dbReference type="SFLD" id="SFLDS00003">
    <property type="entry name" value="Haloacid_Dehalogenase"/>
    <property type="match status" value="1"/>
</dbReference>
<dbReference type="SUPFAM" id="SSF81653">
    <property type="entry name" value="Calcium ATPase, transduction domain A"/>
    <property type="match status" value="1"/>
</dbReference>
<dbReference type="Gene3D" id="3.40.50.1000">
    <property type="entry name" value="HAD superfamily/HAD-like"/>
    <property type="match status" value="1"/>
</dbReference>
<dbReference type="InterPro" id="IPR006121">
    <property type="entry name" value="HMA_dom"/>
</dbReference>
<comment type="function">
    <text evidence="19">May play a role in the osmotic adaptation.</text>
</comment>
<dbReference type="EC" id="7.2.2.8" evidence="3"/>
<feature type="transmembrane region" description="Helical" evidence="21">
    <location>
        <begin position="381"/>
        <end position="402"/>
    </location>
</feature>
<evidence type="ECO:0000256" key="8">
    <source>
        <dbReference type="ARBA" id="ARBA00022723"/>
    </source>
</evidence>
<dbReference type="FunFam" id="2.70.150.10:FF:000002">
    <property type="entry name" value="Copper-transporting ATPase 1, putative"/>
    <property type="match status" value="1"/>
</dbReference>
<name>A0A0V7ZMF7_9CYAN</name>
<dbReference type="InterPro" id="IPR044492">
    <property type="entry name" value="P_typ_ATPase_HD_dom"/>
</dbReference>
<dbReference type="GO" id="GO:0005886">
    <property type="term" value="C:plasma membrane"/>
    <property type="evidence" value="ECO:0007669"/>
    <property type="project" value="UniProtKB-SubCell"/>
</dbReference>
<evidence type="ECO:0000256" key="17">
    <source>
        <dbReference type="ARBA" id="ARBA00023136"/>
    </source>
</evidence>
<keyword evidence="15" id="KW-0186">Copper</keyword>
<dbReference type="InterPro" id="IPR023214">
    <property type="entry name" value="HAD_sf"/>
</dbReference>
<feature type="domain" description="HMA" evidence="22">
    <location>
        <begin position="5"/>
        <end position="71"/>
    </location>
</feature>
<dbReference type="PROSITE" id="PS00154">
    <property type="entry name" value="ATPASE_E1_E2"/>
    <property type="match status" value="1"/>
</dbReference>
<keyword evidence="24" id="KW-1185">Reference proteome</keyword>
<dbReference type="GO" id="GO:0016887">
    <property type="term" value="F:ATP hydrolysis activity"/>
    <property type="evidence" value="ECO:0007669"/>
    <property type="project" value="InterPro"/>
</dbReference>
<dbReference type="InterPro" id="IPR023299">
    <property type="entry name" value="ATPase_P-typ_cyto_dom_N"/>
</dbReference>
<dbReference type="Gene3D" id="3.40.1110.10">
    <property type="entry name" value="Calcium-transporting ATPase, cytoplasmic domain N"/>
    <property type="match status" value="1"/>
</dbReference>
<keyword evidence="7 21" id="KW-0812">Transmembrane</keyword>
<dbReference type="Pfam" id="PF00702">
    <property type="entry name" value="Hydrolase"/>
    <property type="match status" value="1"/>
</dbReference>
<dbReference type="EMBL" id="LMTZ01000104">
    <property type="protein sequence ID" value="KST65741.1"/>
    <property type="molecule type" value="Genomic_DNA"/>
</dbReference>
<dbReference type="PRINTS" id="PR00943">
    <property type="entry name" value="CUATPASE"/>
</dbReference>
<evidence type="ECO:0000256" key="13">
    <source>
        <dbReference type="ARBA" id="ARBA00022967"/>
    </source>
</evidence>
<protein>
    <recommendedName>
        <fullName evidence="20">Probable copper-transporting ATPase PacS</fullName>
        <ecNumber evidence="3">7.2.2.8</ecNumber>
    </recommendedName>
</protein>
<dbReference type="CDD" id="cd00371">
    <property type="entry name" value="HMA"/>
    <property type="match status" value="1"/>
</dbReference>
<evidence type="ECO:0000313" key="24">
    <source>
        <dbReference type="Proteomes" id="UP000053372"/>
    </source>
</evidence>
<comment type="catalytic activity">
    <reaction evidence="18">
        <text>Cu(+)(in) + ATP + H2O = Cu(+)(out) + ADP + phosphate + H(+)</text>
        <dbReference type="Rhea" id="RHEA:25792"/>
        <dbReference type="ChEBI" id="CHEBI:15377"/>
        <dbReference type="ChEBI" id="CHEBI:15378"/>
        <dbReference type="ChEBI" id="CHEBI:30616"/>
        <dbReference type="ChEBI" id="CHEBI:43474"/>
        <dbReference type="ChEBI" id="CHEBI:49552"/>
        <dbReference type="ChEBI" id="CHEBI:456216"/>
        <dbReference type="EC" id="7.2.2.8"/>
    </reaction>
</comment>
<keyword evidence="4" id="KW-0813">Transport</keyword>
<dbReference type="InterPro" id="IPR059000">
    <property type="entry name" value="ATPase_P-type_domA"/>
</dbReference>
<evidence type="ECO:0000256" key="4">
    <source>
        <dbReference type="ARBA" id="ARBA00022448"/>
    </source>
</evidence>
<dbReference type="GO" id="GO:0005524">
    <property type="term" value="F:ATP binding"/>
    <property type="evidence" value="ECO:0007669"/>
    <property type="project" value="UniProtKB-UniRule"/>
</dbReference>
<evidence type="ECO:0000259" key="22">
    <source>
        <dbReference type="PROSITE" id="PS50846"/>
    </source>
</evidence>
<evidence type="ECO:0000256" key="16">
    <source>
        <dbReference type="ARBA" id="ARBA00023065"/>
    </source>
</evidence>
<dbReference type="InterPro" id="IPR036163">
    <property type="entry name" value="HMA_dom_sf"/>
</dbReference>
<dbReference type="SFLD" id="SFLDG00002">
    <property type="entry name" value="C1.7:_P-type_atpase_like"/>
    <property type="match status" value="1"/>
</dbReference>
<evidence type="ECO:0000256" key="19">
    <source>
        <dbReference type="ARBA" id="ARBA00056348"/>
    </source>
</evidence>
<dbReference type="SUPFAM" id="SSF55008">
    <property type="entry name" value="HMA, heavy metal-associated domain"/>
    <property type="match status" value="1"/>
</dbReference>
<evidence type="ECO:0000256" key="6">
    <source>
        <dbReference type="ARBA" id="ARBA00022553"/>
    </source>
</evidence>
<organism evidence="23 24">
    <name type="scientific">Mastigocoleus testarum BC008</name>
    <dbReference type="NCBI Taxonomy" id="371196"/>
    <lineage>
        <taxon>Bacteria</taxon>
        <taxon>Bacillati</taxon>
        <taxon>Cyanobacteriota</taxon>
        <taxon>Cyanophyceae</taxon>
        <taxon>Nostocales</taxon>
        <taxon>Hapalosiphonaceae</taxon>
        <taxon>Mastigocoleus</taxon>
    </lineage>
</organism>
<dbReference type="InterPro" id="IPR017969">
    <property type="entry name" value="Heavy-metal-associated_CS"/>
</dbReference>
<feature type="transmembrane region" description="Helical" evidence="21">
    <location>
        <begin position="698"/>
        <end position="721"/>
    </location>
</feature>
<evidence type="ECO:0000256" key="2">
    <source>
        <dbReference type="ARBA" id="ARBA00006024"/>
    </source>
</evidence>
<dbReference type="Proteomes" id="UP000053372">
    <property type="component" value="Unassembled WGS sequence"/>
</dbReference>
<dbReference type="NCBIfam" id="TIGR01525">
    <property type="entry name" value="ATPase-IB_hvy"/>
    <property type="match status" value="1"/>
</dbReference>
<dbReference type="PANTHER" id="PTHR43520">
    <property type="entry name" value="ATP7, ISOFORM B"/>
    <property type="match status" value="1"/>
</dbReference>
<keyword evidence="10" id="KW-0187">Copper transport</keyword>
<feature type="transmembrane region" description="Helical" evidence="21">
    <location>
        <begin position="169"/>
        <end position="189"/>
    </location>
</feature>
<dbReference type="PROSITE" id="PS50846">
    <property type="entry name" value="HMA_2"/>
    <property type="match status" value="1"/>
</dbReference>
<dbReference type="GO" id="GO:0055070">
    <property type="term" value="P:copper ion homeostasis"/>
    <property type="evidence" value="ECO:0007669"/>
    <property type="project" value="TreeGrafter"/>
</dbReference>
<keyword evidence="16" id="KW-0406">Ion transport</keyword>
<evidence type="ECO:0000256" key="1">
    <source>
        <dbReference type="ARBA" id="ARBA00004651"/>
    </source>
</evidence>
<dbReference type="InterPro" id="IPR036412">
    <property type="entry name" value="HAD-like_sf"/>
</dbReference>
<keyword evidence="14 21" id="KW-1133">Transmembrane helix</keyword>
<dbReference type="CDD" id="cd02094">
    <property type="entry name" value="P-type_ATPase_Cu-like"/>
    <property type="match status" value="1"/>
</dbReference>
<keyword evidence="6" id="KW-0597">Phosphoprotein</keyword>
<keyword evidence="11 21" id="KW-0067">ATP-binding</keyword>
<dbReference type="PANTHER" id="PTHR43520:SF8">
    <property type="entry name" value="P-TYPE CU(+) TRANSPORTER"/>
    <property type="match status" value="1"/>
</dbReference>
<dbReference type="GO" id="GO:0043682">
    <property type="term" value="F:P-type divalent copper transporter activity"/>
    <property type="evidence" value="ECO:0007669"/>
    <property type="project" value="TreeGrafter"/>
</dbReference>
<dbReference type="GO" id="GO:0005507">
    <property type="term" value="F:copper ion binding"/>
    <property type="evidence" value="ECO:0007669"/>
    <property type="project" value="TreeGrafter"/>
</dbReference>
<keyword evidence="17 21" id="KW-0472">Membrane</keyword>
<dbReference type="GO" id="GO:0140581">
    <property type="term" value="F:P-type monovalent copper transporter activity"/>
    <property type="evidence" value="ECO:0007669"/>
    <property type="project" value="UniProtKB-EC"/>
</dbReference>
<dbReference type="SFLD" id="SFLDF00027">
    <property type="entry name" value="p-type_atpase"/>
    <property type="match status" value="1"/>
</dbReference>
<evidence type="ECO:0000256" key="11">
    <source>
        <dbReference type="ARBA" id="ARBA00022840"/>
    </source>
</evidence>
<keyword evidence="12" id="KW-0460">Magnesium</keyword>
<dbReference type="NCBIfam" id="TIGR01494">
    <property type="entry name" value="ATPase_P-type"/>
    <property type="match status" value="2"/>
</dbReference>
<evidence type="ECO:0000256" key="21">
    <source>
        <dbReference type="RuleBase" id="RU362081"/>
    </source>
</evidence>
<dbReference type="Gene3D" id="2.70.150.10">
    <property type="entry name" value="Calcium-transporting ATPase, cytoplasmic transduction domain A"/>
    <property type="match status" value="1"/>
</dbReference>
<reference evidence="23 24" key="1">
    <citation type="journal article" date="2015" name="Genome Announc.">
        <title>Draft Genome of the Euendolithic (true boring) Cyanobacterium Mastigocoleus testarum strain BC008.</title>
        <authorList>
            <person name="Guida B.S."/>
            <person name="Garcia-Pichel F."/>
        </authorList>
    </citation>
    <scope>NUCLEOTIDE SEQUENCE [LARGE SCALE GENOMIC DNA]</scope>
    <source>
        <strain evidence="23 24">BC008</strain>
    </source>
</reference>
<keyword evidence="9 21" id="KW-0547">Nucleotide-binding</keyword>
<dbReference type="AlphaFoldDB" id="A0A0V7ZMF7"/>
<dbReference type="PROSITE" id="PS01047">
    <property type="entry name" value="HMA_1"/>
    <property type="match status" value="1"/>
</dbReference>
<accession>A0A0V7ZMF7</accession>
<evidence type="ECO:0000256" key="20">
    <source>
        <dbReference type="ARBA" id="ARBA00072218"/>
    </source>
</evidence>
<gene>
    <name evidence="23" type="ORF">BC008_22440</name>
</gene>
<feature type="transmembrane region" description="Helical" evidence="21">
    <location>
        <begin position="353"/>
        <end position="375"/>
    </location>
</feature>
<dbReference type="Gene3D" id="3.30.70.100">
    <property type="match status" value="1"/>
</dbReference>
<dbReference type="FunFam" id="3.40.50.1000:FF:000144">
    <property type="entry name" value="copper-transporting ATPase 1 isoform X2"/>
    <property type="match status" value="1"/>
</dbReference>
<dbReference type="InterPro" id="IPR027256">
    <property type="entry name" value="P-typ_ATPase_IB"/>
</dbReference>
<comment type="similarity">
    <text evidence="2 21">Belongs to the cation transport ATPase (P-type) (TC 3.A.3) family. Type IB subfamily.</text>
</comment>
<dbReference type="FunFam" id="3.30.70.100:FF:000005">
    <property type="entry name" value="Copper-exporting P-type ATPase A"/>
    <property type="match status" value="1"/>
</dbReference>
<feature type="transmembrane region" description="Helical" evidence="21">
    <location>
        <begin position="136"/>
        <end position="157"/>
    </location>
</feature>
<dbReference type="Pfam" id="PF00122">
    <property type="entry name" value="E1-E2_ATPase"/>
    <property type="match status" value="1"/>
</dbReference>
<dbReference type="InterPro" id="IPR001757">
    <property type="entry name" value="P_typ_ATPase"/>
</dbReference>
<evidence type="ECO:0000256" key="18">
    <source>
        <dbReference type="ARBA" id="ARBA00049289"/>
    </source>
</evidence>
<dbReference type="InterPro" id="IPR018303">
    <property type="entry name" value="ATPase_P-typ_P_site"/>
</dbReference>
<evidence type="ECO:0000313" key="23">
    <source>
        <dbReference type="EMBL" id="KST65741.1"/>
    </source>
</evidence>
<sequence length="753" mass="81085">MLNMDTLTLKLRGMGCASCAGSIEQAISSVPGVGECNINFGIEQATVKYNPQKTDIQQIQDAVDAAGYKAYPLQKQEVIAGENDEEKAVRKANEQDLIRKLIVGGAIGIILIVGSLPMMTGLEFSFIPPWLHNPWLQLILTIPIQFWCGYGFYVGAVKALKRQMATMDTLIALGTSAAFFYSLFVTVFPDFFINQGLNAQIYYETSAVVITLILLGRLFEHRAKRKTSEAIRKLIGLQPRNARVISNGKEIDIPIQEVQLDDIVLVRPGEKIPVDGEVIEGTSTIDEAMVTGESVPVKKQPGDEVIGATINKTGSFKFKATRIGKDTVLAQIVRLVQEAQGSKAPIQRIADRVTGWFVPGVITIAIATFVIWFYATKNITLALITTVGVLIIACPCALGLATPTSIMVGTGKGAENGILIKGAESLELAHKIQTVILDKTGTLTEGKPTVTNFITVNGTANGNELKILSLAASLELNSEHPLAEAVVRYAKSQEVALTNVQDFVAVPGSGVQGFVLDRFVQIGTLRWLESEGINTEILQEQKDTWSHQGKTVIWIAVDRKIEALMGITDALKGTSKEAVRVLHKLGLEVVMLTGDNRSTAETIAREVGIESVYAEIRPDRKVEGVKALQKQGKVVAMVGDGINDAPALAQADVGIAIGTGTDVAIAASDITLISGDLRGIVTAIQLSHATIGNIRQNLFFAFFYNVLGIPIAAGILFPFFGWLLNPIIAGGAMAFSSVSVVTNALRLQKFKAY</sequence>
<keyword evidence="13" id="KW-1278">Translocase</keyword>
<evidence type="ECO:0000256" key="9">
    <source>
        <dbReference type="ARBA" id="ARBA00022741"/>
    </source>
</evidence>
<feature type="transmembrane region" description="Helical" evidence="21">
    <location>
        <begin position="97"/>
        <end position="116"/>
    </location>
</feature>
<dbReference type="InterPro" id="IPR023298">
    <property type="entry name" value="ATPase_P-typ_TM_dom_sf"/>
</dbReference>
<keyword evidence="8 21" id="KW-0479">Metal-binding</keyword>
<feature type="transmembrane region" description="Helical" evidence="21">
    <location>
        <begin position="201"/>
        <end position="219"/>
    </location>
</feature>
<evidence type="ECO:0000256" key="3">
    <source>
        <dbReference type="ARBA" id="ARBA00012517"/>
    </source>
</evidence>
<feature type="transmembrane region" description="Helical" evidence="21">
    <location>
        <begin position="727"/>
        <end position="745"/>
    </location>
</feature>
<evidence type="ECO:0000256" key="15">
    <source>
        <dbReference type="ARBA" id="ARBA00023008"/>
    </source>
</evidence>
<evidence type="ECO:0000256" key="10">
    <source>
        <dbReference type="ARBA" id="ARBA00022796"/>
    </source>
</evidence>
<evidence type="ECO:0000256" key="12">
    <source>
        <dbReference type="ARBA" id="ARBA00022842"/>
    </source>
</evidence>
<evidence type="ECO:0000256" key="5">
    <source>
        <dbReference type="ARBA" id="ARBA00022475"/>
    </source>
</evidence>
<evidence type="ECO:0000256" key="7">
    <source>
        <dbReference type="ARBA" id="ARBA00022692"/>
    </source>
</evidence>
<dbReference type="SUPFAM" id="SSF81665">
    <property type="entry name" value="Calcium ATPase, transmembrane domain M"/>
    <property type="match status" value="1"/>
</dbReference>
<dbReference type="InterPro" id="IPR008250">
    <property type="entry name" value="ATPase_P-typ_transduc_dom_A_sf"/>
</dbReference>